<dbReference type="InterPro" id="IPR002698">
    <property type="entry name" value="FTHF_cligase"/>
</dbReference>
<dbReference type="AlphaFoldDB" id="A0A839ZY14"/>
<evidence type="ECO:0000313" key="6">
    <source>
        <dbReference type="EMBL" id="MBB3890954.1"/>
    </source>
</evidence>
<keyword evidence="6" id="KW-0436">Ligase</keyword>
<evidence type="ECO:0000256" key="2">
    <source>
        <dbReference type="ARBA" id="ARBA00022741"/>
    </source>
</evidence>
<keyword evidence="5" id="KW-0479">Metal-binding</keyword>
<keyword evidence="5" id="KW-0460">Magnesium</keyword>
<feature type="binding site" evidence="4">
    <location>
        <position position="44"/>
    </location>
    <ligand>
        <name>substrate</name>
    </ligand>
</feature>
<keyword evidence="3 4" id="KW-0067">ATP-binding</keyword>
<dbReference type="GO" id="GO:0009396">
    <property type="term" value="P:folic acid-containing compound biosynthetic process"/>
    <property type="evidence" value="ECO:0007669"/>
    <property type="project" value="TreeGrafter"/>
</dbReference>
<dbReference type="InterPro" id="IPR037171">
    <property type="entry name" value="NagB/RpiA_transferase-like"/>
</dbReference>
<protein>
    <recommendedName>
        <fullName evidence="5">5-formyltetrahydrofolate cyclo-ligase</fullName>
        <ecNumber evidence="5">6.3.3.2</ecNumber>
    </recommendedName>
</protein>
<keyword evidence="7" id="KW-1185">Reference proteome</keyword>
<dbReference type="GO" id="GO:0005524">
    <property type="term" value="F:ATP binding"/>
    <property type="evidence" value="ECO:0007669"/>
    <property type="project" value="UniProtKB-KW"/>
</dbReference>
<dbReference type="InterPro" id="IPR024185">
    <property type="entry name" value="FTHF_cligase-like_sf"/>
</dbReference>
<comment type="cofactor">
    <cofactor evidence="5">
        <name>Mg(2+)</name>
        <dbReference type="ChEBI" id="CHEBI:18420"/>
    </cofactor>
</comment>
<sequence>MLRKRRRALDAARPDAAQAAAAALPLEALPAFEWFASYHAVGSELDPAPLAARLVKAGGRLALPVTLAADAPLIFRAWRAGDEPQIDAFGVPTPPASAPQVTPSLVICPLLAFDKAGGRLGRGGGHYDRTIAALRAAGPVFMLGLAYAGQEVDALVMEPHDQRLDAILTENGYTELRKD</sequence>
<reference evidence="6 7" key="1">
    <citation type="submission" date="2020-08" db="EMBL/GenBank/DDBJ databases">
        <title>Genomic Encyclopedia of Type Strains, Phase IV (KMG-IV): sequencing the most valuable type-strain genomes for metagenomic binning, comparative biology and taxonomic classification.</title>
        <authorList>
            <person name="Goeker M."/>
        </authorList>
    </citation>
    <scope>NUCLEOTIDE SEQUENCE [LARGE SCALE GENOMIC DNA]</scope>
    <source>
        <strain evidence="6 7">DSM 21793</strain>
    </source>
</reference>
<dbReference type="Proteomes" id="UP000530564">
    <property type="component" value="Unassembled WGS sequence"/>
</dbReference>
<comment type="caution">
    <text evidence="6">The sequence shown here is derived from an EMBL/GenBank/DDBJ whole genome shotgun (WGS) entry which is preliminary data.</text>
</comment>
<name>A0A839ZY14_9CAUL</name>
<dbReference type="GO" id="GO:0035999">
    <property type="term" value="P:tetrahydrofolate interconversion"/>
    <property type="evidence" value="ECO:0007669"/>
    <property type="project" value="TreeGrafter"/>
</dbReference>
<comment type="catalytic activity">
    <reaction evidence="5">
        <text>(6S)-5-formyl-5,6,7,8-tetrahydrofolate + ATP = (6R)-5,10-methenyltetrahydrofolate + ADP + phosphate</text>
        <dbReference type="Rhea" id="RHEA:10488"/>
        <dbReference type="ChEBI" id="CHEBI:30616"/>
        <dbReference type="ChEBI" id="CHEBI:43474"/>
        <dbReference type="ChEBI" id="CHEBI:57455"/>
        <dbReference type="ChEBI" id="CHEBI:57457"/>
        <dbReference type="ChEBI" id="CHEBI:456216"/>
        <dbReference type="EC" id="6.3.3.2"/>
    </reaction>
</comment>
<gene>
    <name evidence="6" type="ORF">GGQ61_001671</name>
</gene>
<evidence type="ECO:0000256" key="4">
    <source>
        <dbReference type="PIRSR" id="PIRSR006806-1"/>
    </source>
</evidence>
<accession>A0A839ZY14</accession>
<evidence type="ECO:0000256" key="1">
    <source>
        <dbReference type="ARBA" id="ARBA00010638"/>
    </source>
</evidence>
<evidence type="ECO:0000256" key="3">
    <source>
        <dbReference type="ARBA" id="ARBA00022840"/>
    </source>
</evidence>
<proteinExistence type="inferred from homology"/>
<dbReference type="PANTHER" id="PTHR23407">
    <property type="entry name" value="ATPASE INHIBITOR/5-FORMYLTETRAHYDROFOLATE CYCLO-LIGASE"/>
    <property type="match status" value="1"/>
</dbReference>
<dbReference type="NCBIfam" id="TIGR02727">
    <property type="entry name" value="MTHFS_bact"/>
    <property type="match status" value="1"/>
</dbReference>
<dbReference type="EMBL" id="JACIDK010000002">
    <property type="protein sequence ID" value="MBB3890954.1"/>
    <property type="molecule type" value="Genomic_DNA"/>
</dbReference>
<dbReference type="PIRSF" id="PIRSF006806">
    <property type="entry name" value="FTHF_cligase"/>
    <property type="match status" value="1"/>
</dbReference>
<dbReference type="GO" id="GO:0046872">
    <property type="term" value="F:metal ion binding"/>
    <property type="evidence" value="ECO:0007669"/>
    <property type="project" value="UniProtKB-KW"/>
</dbReference>
<keyword evidence="2 4" id="KW-0547">Nucleotide-binding</keyword>
<dbReference type="Pfam" id="PF01812">
    <property type="entry name" value="5-FTHF_cyc-lig"/>
    <property type="match status" value="1"/>
</dbReference>
<feature type="binding site" evidence="4">
    <location>
        <begin position="119"/>
        <end position="127"/>
    </location>
    <ligand>
        <name>ATP</name>
        <dbReference type="ChEBI" id="CHEBI:30616"/>
    </ligand>
</feature>
<dbReference type="SUPFAM" id="SSF100950">
    <property type="entry name" value="NagB/RpiA/CoA transferase-like"/>
    <property type="match status" value="1"/>
</dbReference>
<dbReference type="PANTHER" id="PTHR23407:SF1">
    <property type="entry name" value="5-FORMYLTETRAHYDROFOLATE CYCLO-LIGASE"/>
    <property type="match status" value="1"/>
</dbReference>
<evidence type="ECO:0000313" key="7">
    <source>
        <dbReference type="Proteomes" id="UP000530564"/>
    </source>
</evidence>
<organism evidence="6 7">
    <name type="scientific">Phenylobacterium haematophilum</name>
    <dbReference type="NCBI Taxonomy" id="98513"/>
    <lineage>
        <taxon>Bacteria</taxon>
        <taxon>Pseudomonadati</taxon>
        <taxon>Pseudomonadota</taxon>
        <taxon>Alphaproteobacteria</taxon>
        <taxon>Caulobacterales</taxon>
        <taxon>Caulobacteraceae</taxon>
        <taxon>Phenylobacterium</taxon>
    </lineage>
</organism>
<comment type="similarity">
    <text evidence="1 5">Belongs to the 5-formyltetrahydrofolate cyclo-ligase family.</text>
</comment>
<dbReference type="Gene3D" id="3.40.50.10420">
    <property type="entry name" value="NagB/RpiA/CoA transferase-like"/>
    <property type="match status" value="1"/>
</dbReference>
<dbReference type="EC" id="6.3.3.2" evidence="5"/>
<evidence type="ECO:0000256" key="5">
    <source>
        <dbReference type="RuleBase" id="RU361279"/>
    </source>
</evidence>
<dbReference type="GO" id="GO:0030272">
    <property type="term" value="F:5-formyltetrahydrofolate cyclo-ligase activity"/>
    <property type="evidence" value="ECO:0007669"/>
    <property type="project" value="UniProtKB-EC"/>
</dbReference>